<evidence type="ECO:0000256" key="4">
    <source>
        <dbReference type="ARBA" id="ARBA00023125"/>
    </source>
</evidence>
<dbReference type="InterPro" id="IPR038441">
    <property type="entry name" value="THAP_Znf_sf"/>
</dbReference>
<keyword evidence="3" id="KW-0862">Zinc</keyword>
<evidence type="ECO:0000313" key="8">
    <source>
        <dbReference type="Proteomes" id="UP000827092"/>
    </source>
</evidence>
<dbReference type="EMBL" id="JAFNEN010000980">
    <property type="protein sequence ID" value="KAG8175595.1"/>
    <property type="molecule type" value="Genomic_DNA"/>
</dbReference>
<dbReference type="InterPro" id="IPR052224">
    <property type="entry name" value="THAP_domain_protein"/>
</dbReference>
<dbReference type="PROSITE" id="PS50950">
    <property type="entry name" value="ZF_THAP"/>
    <property type="match status" value="1"/>
</dbReference>
<evidence type="ECO:0000256" key="2">
    <source>
        <dbReference type="ARBA" id="ARBA00022771"/>
    </source>
</evidence>
<dbReference type="PANTHER" id="PTHR46927:SF3">
    <property type="entry name" value="THAP-TYPE DOMAIN-CONTAINING PROTEIN"/>
    <property type="match status" value="1"/>
</dbReference>
<keyword evidence="4 5" id="KW-0238">DNA-binding</keyword>
<keyword evidence="1" id="KW-0479">Metal-binding</keyword>
<evidence type="ECO:0000256" key="1">
    <source>
        <dbReference type="ARBA" id="ARBA00022723"/>
    </source>
</evidence>
<comment type="caution">
    <text evidence="7">The sequence shown here is derived from an EMBL/GenBank/DDBJ whole genome shotgun (WGS) entry which is preliminary data.</text>
</comment>
<evidence type="ECO:0000259" key="6">
    <source>
        <dbReference type="PROSITE" id="PS50950"/>
    </source>
</evidence>
<reference evidence="7 8" key="1">
    <citation type="journal article" date="2022" name="Nat. Ecol. Evol.">
        <title>A masculinizing supergene underlies an exaggerated male reproductive morph in a spider.</title>
        <authorList>
            <person name="Hendrickx F."/>
            <person name="De Corte Z."/>
            <person name="Sonet G."/>
            <person name="Van Belleghem S.M."/>
            <person name="Kostlbacher S."/>
            <person name="Vangestel C."/>
        </authorList>
    </citation>
    <scope>NUCLEOTIDE SEQUENCE [LARGE SCALE GENOMIC DNA]</scope>
    <source>
        <strain evidence="7">W744_W776</strain>
    </source>
</reference>
<dbReference type="GO" id="GO:0003677">
    <property type="term" value="F:DNA binding"/>
    <property type="evidence" value="ECO:0007669"/>
    <property type="project" value="UniProtKB-UniRule"/>
</dbReference>
<dbReference type="AlphaFoldDB" id="A0AAV6TVX3"/>
<dbReference type="Pfam" id="PF05485">
    <property type="entry name" value="THAP"/>
    <property type="match status" value="1"/>
</dbReference>
<keyword evidence="8" id="KW-1185">Reference proteome</keyword>
<gene>
    <name evidence="7" type="ORF">JTE90_019407</name>
</gene>
<dbReference type="SUPFAM" id="SSF57716">
    <property type="entry name" value="Glucocorticoid receptor-like (DNA-binding domain)"/>
    <property type="match status" value="1"/>
</dbReference>
<dbReference type="Proteomes" id="UP000827092">
    <property type="component" value="Unassembled WGS sequence"/>
</dbReference>
<name>A0AAV6TVX3_9ARAC</name>
<sequence>MDGCAAINCSNSSYSKVASKKRRVFRFPSDQKRRQQWIQNCRRDKWIPSKSAVLCEDHFEDTQFESNRADGWRKLKPNAIPTIFDVPNPPKLLECQRIKGIGMPKDKVRNCS</sequence>
<accession>A0AAV6TVX3</accession>
<evidence type="ECO:0000256" key="3">
    <source>
        <dbReference type="ARBA" id="ARBA00022833"/>
    </source>
</evidence>
<protein>
    <recommendedName>
        <fullName evidence="6">THAP-type domain-containing protein</fullName>
    </recommendedName>
</protein>
<organism evidence="7 8">
    <name type="scientific">Oedothorax gibbosus</name>
    <dbReference type="NCBI Taxonomy" id="931172"/>
    <lineage>
        <taxon>Eukaryota</taxon>
        <taxon>Metazoa</taxon>
        <taxon>Ecdysozoa</taxon>
        <taxon>Arthropoda</taxon>
        <taxon>Chelicerata</taxon>
        <taxon>Arachnida</taxon>
        <taxon>Araneae</taxon>
        <taxon>Araneomorphae</taxon>
        <taxon>Entelegynae</taxon>
        <taxon>Araneoidea</taxon>
        <taxon>Linyphiidae</taxon>
        <taxon>Erigoninae</taxon>
        <taxon>Oedothorax</taxon>
    </lineage>
</organism>
<evidence type="ECO:0000313" key="7">
    <source>
        <dbReference type="EMBL" id="KAG8175595.1"/>
    </source>
</evidence>
<evidence type="ECO:0000256" key="5">
    <source>
        <dbReference type="PROSITE-ProRule" id="PRU00309"/>
    </source>
</evidence>
<feature type="domain" description="THAP-type" evidence="6">
    <location>
        <begin position="1"/>
        <end position="84"/>
    </location>
</feature>
<dbReference type="PANTHER" id="PTHR46927">
    <property type="entry name" value="AGAP005574-PA"/>
    <property type="match status" value="1"/>
</dbReference>
<dbReference type="Gene3D" id="6.20.210.20">
    <property type="entry name" value="THAP domain"/>
    <property type="match status" value="1"/>
</dbReference>
<dbReference type="SMART" id="SM00692">
    <property type="entry name" value="DM3"/>
    <property type="match status" value="1"/>
</dbReference>
<keyword evidence="2 5" id="KW-0863">Zinc-finger</keyword>
<dbReference type="InterPro" id="IPR006612">
    <property type="entry name" value="THAP_Znf"/>
</dbReference>
<proteinExistence type="predicted"/>
<dbReference type="GO" id="GO:0008270">
    <property type="term" value="F:zinc ion binding"/>
    <property type="evidence" value="ECO:0007669"/>
    <property type="project" value="UniProtKB-KW"/>
</dbReference>
<dbReference type="SMART" id="SM00980">
    <property type="entry name" value="THAP"/>
    <property type="match status" value="1"/>
</dbReference>